<dbReference type="EC" id="6.2.1.30" evidence="3"/>
<feature type="domain" description="AMP-dependent ligase C-terminal" evidence="2">
    <location>
        <begin position="325"/>
        <end position="382"/>
    </location>
</feature>
<evidence type="ECO:0000259" key="2">
    <source>
        <dbReference type="Pfam" id="PF14535"/>
    </source>
</evidence>
<dbReference type="Pfam" id="PF14535">
    <property type="entry name" value="AMP-binding_C_2"/>
    <property type="match status" value="1"/>
</dbReference>
<comment type="caution">
    <text evidence="3">The sequence shown here is derived from an EMBL/GenBank/DDBJ whole genome shotgun (WGS) entry which is preliminary data.</text>
</comment>
<dbReference type="EMBL" id="JJRY01000008">
    <property type="protein sequence ID" value="KEF38257.1"/>
    <property type="molecule type" value="Genomic_DNA"/>
</dbReference>
<dbReference type="InterPro" id="IPR042099">
    <property type="entry name" value="ANL_N_sf"/>
</dbReference>
<dbReference type="AlphaFoldDB" id="A0A072NLX2"/>
<reference evidence="3 4" key="1">
    <citation type="submission" date="2014-04" db="EMBL/GenBank/DDBJ databases">
        <title>Draft genome sequence of Bacillus azotoformans MEV2011, a (co-) denitrifying strain unable to grow in the presence of oxygen.</title>
        <authorList>
            <person name="Nielsen M."/>
            <person name="Schreiber L."/>
            <person name="Finster K."/>
            <person name="Schramm A."/>
        </authorList>
    </citation>
    <scope>NUCLEOTIDE SEQUENCE [LARGE SCALE GENOMIC DNA]</scope>
    <source>
        <strain evidence="3 4">MEV2011</strain>
    </source>
</reference>
<dbReference type="PANTHER" id="PTHR43845">
    <property type="entry name" value="BLR5969 PROTEIN"/>
    <property type="match status" value="1"/>
</dbReference>
<proteinExistence type="predicted"/>
<dbReference type="InterPro" id="IPR000873">
    <property type="entry name" value="AMP-dep_synth/lig_dom"/>
</dbReference>
<dbReference type="RefSeq" id="WP_035195697.1">
    <property type="nucleotide sequence ID" value="NZ_JJRY01000008.1"/>
</dbReference>
<dbReference type="Gene3D" id="3.30.300.30">
    <property type="match status" value="1"/>
</dbReference>
<evidence type="ECO:0000313" key="4">
    <source>
        <dbReference type="Proteomes" id="UP000027936"/>
    </source>
</evidence>
<dbReference type="InterPro" id="IPR045851">
    <property type="entry name" value="AMP-bd_C_sf"/>
</dbReference>
<sequence>MIELQNIIQHAYKNSDDFRNRMIAANIEPRDIEAREDLCKLPVLKKEDLPTLQKEFSPFGGMTTMEASKMVRIFMSPGPIYDPQSIEGDNWRFSEALEAANFNENDIVQNTFSYHLSPAGFMFDGALRRLGATVIPAGTGNTELQIQVMKDLGVTGYVGTPSFLTILLDAAEEKGWNVGDELKLSKAFFTAEMVTAEMKQRCDKLNICAYEGYGTADCGLIAYQDKQGPGLKLTETALVQLCDPLTGQELPQDEDGGEGEVVVTVFDEIYPLIRFGTGDLSRWVKGFEGQRLEGVLGRVSDGVKVKGMFVREKQLTNTIQELGFQTYQAIISRENNQDQIEIMIETAELISDQIVAKIKDIIRVTPIVKVLPKGSLKPDSKKLIDTRKWN</sequence>
<evidence type="ECO:0000259" key="1">
    <source>
        <dbReference type="Pfam" id="PF00501"/>
    </source>
</evidence>
<dbReference type="Pfam" id="PF00501">
    <property type="entry name" value="AMP-binding"/>
    <property type="match status" value="1"/>
</dbReference>
<dbReference type="GO" id="GO:0047475">
    <property type="term" value="F:phenylacetate-CoA ligase activity"/>
    <property type="evidence" value="ECO:0007669"/>
    <property type="project" value="UniProtKB-EC"/>
</dbReference>
<evidence type="ECO:0000313" key="3">
    <source>
        <dbReference type="EMBL" id="KEF38257.1"/>
    </source>
</evidence>
<feature type="domain" description="AMP-dependent synthetase/ligase" evidence="1">
    <location>
        <begin position="129"/>
        <end position="263"/>
    </location>
</feature>
<dbReference type="Proteomes" id="UP000027936">
    <property type="component" value="Unassembled WGS sequence"/>
</dbReference>
<accession>A0A072NLX2</accession>
<name>A0A072NLX2_SCHAZ</name>
<protein>
    <submittedName>
        <fullName evidence="3">Coenzyme F390 synthetase</fullName>
        <ecNumber evidence="3">6.2.1.30</ecNumber>
    </submittedName>
</protein>
<dbReference type="OrthoDB" id="580775at2"/>
<dbReference type="InterPro" id="IPR028154">
    <property type="entry name" value="AMP-dep_Lig_C"/>
</dbReference>
<dbReference type="PANTHER" id="PTHR43845:SF1">
    <property type="entry name" value="BLR5969 PROTEIN"/>
    <property type="match status" value="1"/>
</dbReference>
<organism evidence="3 4">
    <name type="scientific">Schinkia azotoformans MEV2011</name>
    <dbReference type="NCBI Taxonomy" id="1348973"/>
    <lineage>
        <taxon>Bacteria</taxon>
        <taxon>Bacillati</taxon>
        <taxon>Bacillota</taxon>
        <taxon>Bacilli</taxon>
        <taxon>Bacillales</taxon>
        <taxon>Bacillaceae</taxon>
        <taxon>Calidifontibacillus/Schinkia group</taxon>
        <taxon>Schinkia</taxon>
    </lineage>
</organism>
<gene>
    <name evidence="3" type="ORF">M670_02297</name>
</gene>
<dbReference type="Gene3D" id="3.40.50.12780">
    <property type="entry name" value="N-terminal domain of ligase-like"/>
    <property type="match status" value="1"/>
</dbReference>
<keyword evidence="3" id="KW-0436">Ligase</keyword>
<dbReference type="SUPFAM" id="SSF56801">
    <property type="entry name" value="Acetyl-CoA synthetase-like"/>
    <property type="match status" value="1"/>
</dbReference>
<dbReference type="PATRIC" id="fig|1348973.3.peg.2212"/>